<organism evidence="1">
    <name type="scientific">Siphoviridae sp. ctvod4</name>
    <dbReference type="NCBI Taxonomy" id="2827595"/>
    <lineage>
        <taxon>Viruses</taxon>
        <taxon>Duplodnaviria</taxon>
        <taxon>Heunggongvirae</taxon>
        <taxon>Uroviricota</taxon>
        <taxon>Caudoviricetes</taxon>
    </lineage>
</organism>
<reference evidence="1" key="1">
    <citation type="journal article" date="2021" name="Proc. Natl. Acad. Sci. U.S.A.">
        <title>A Catalog of Tens of Thousands of Viruses from Human Metagenomes Reveals Hidden Associations with Chronic Diseases.</title>
        <authorList>
            <person name="Tisza M.J."/>
            <person name="Buck C.B."/>
        </authorList>
    </citation>
    <scope>NUCLEOTIDE SEQUENCE</scope>
    <source>
        <strain evidence="1">Ctvod4</strain>
    </source>
</reference>
<protein>
    <submittedName>
        <fullName evidence="1">Uncharacterized protein</fullName>
    </submittedName>
</protein>
<evidence type="ECO:0000313" key="1">
    <source>
        <dbReference type="EMBL" id="DAD70611.1"/>
    </source>
</evidence>
<accession>A0A8S5LL73</accession>
<proteinExistence type="predicted"/>
<dbReference type="EMBL" id="BK015869">
    <property type="protein sequence ID" value="DAD70611.1"/>
    <property type="molecule type" value="Genomic_DNA"/>
</dbReference>
<sequence length="32" mass="3811">MLSLLHHCILSKSLDFDKVYKTDNQLLLKYVM</sequence>
<name>A0A8S5LL73_9CAUD</name>